<accession>A0A7R8W3D8</accession>
<feature type="region of interest" description="Disordered" evidence="1">
    <location>
        <begin position="1"/>
        <end position="89"/>
    </location>
</feature>
<gene>
    <name evidence="2" type="ORF">CTOB1V02_LOCUS2069</name>
</gene>
<organism evidence="2">
    <name type="scientific">Cyprideis torosa</name>
    <dbReference type="NCBI Taxonomy" id="163714"/>
    <lineage>
        <taxon>Eukaryota</taxon>
        <taxon>Metazoa</taxon>
        <taxon>Ecdysozoa</taxon>
        <taxon>Arthropoda</taxon>
        <taxon>Crustacea</taxon>
        <taxon>Oligostraca</taxon>
        <taxon>Ostracoda</taxon>
        <taxon>Podocopa</taxon>
        <taxon>Podocopida</taxon>
        <taxon>Cytherocopina</taxon>
        <taxon>Cytheroidea</taxon>
        <taxon>Cytherideidae</taxon>
        <taxon>Cyprideis</taxon>
    </lineage>
</organism>
<feature type="compositionally biased region" description="Basic and acidic residues" evidence="1">
    <location>
        <begin position="63"/>
        <end position="73"/>
    </location>
</feature>
<protein>
    <submittedName>
        <fullName evidence="2">Uncharacterized protein</fullName>
    </submittedName>
</protein>
<name>A0A7R8W3D8_9CRUS</name>
<feature type="region of interest" description="Disordered" evidence="1">
    <location>
        <begin position="107"/>
        <end position="132"/>
    </location>
</feature>
<evidence type="ECO:0000256" key="1">
    <source>
        <dbReference type="SAM" id="MobiDB-lite"/>
    </source>
</evidence>
<evidence type="ECO:0000313" key="2">
    <source>
        <dbReference type="EMBL" id="CAD7224099.1"/>
    </source>
</evidence>
<reference evidence="2" key="1">
    <citation type="submission" date="2020-11" db="EMBL/GenBank/DDBJ databases">
        <authorList>
            <person name="Tran Van P."/>
        </authorList>
    </citation>
    <scope>NUCLEOTIDE SEQUENCE</scope>
</reference>
<proteinExistence type="predicted"/>
<feature type="compositionally biased region" description="Polar residues" evidence="1">
    <location>
        <begin position="76"/>
        <end position="89"/>
    </location>
</feature>
<sequence>MQSDDGTQEAQNPRKRDRSHVSSEGPNVTDLLDMGEMETISLDQPTGRGQDQVGLAESIGRMFRGDDSERPLRLPETSSGRTASRRNSTAVEKYETYDLYKAMKQSRDACKKKREQTVAVSQPGRTGHTDVHESEFAAMGEFGESGS</sequence>
<dbReference type="AlphaFoldDB" id="A0A7R8W3D8"/>
<dbReference type="EMBL" id="OB660308">
    <property type="protein sequence ID" value="CAD7224099.1"/>
    <property type="molecule type" value="Genomic_DNA"/>
</dbReference>
<feature type="compositionally biased region" description="Polar residues" evidence="1">
    <location>
        <begin position="1"/>
        <end position="11"/>
    </location>
</feature>